<dbReference type="RefSeq" id="WP_089201793.1">
    <property type="nucleotide sequence ID" value="NZ_NHRJ02000022.1"/>
</dbReference>
<dbReference type="Gene3D" id="2.40.128.690">
    <property type="entry name" value="YycH protein, domain 3-like"/>
    <property type="match status" value="1"/>
</dbReference>
<dbReference type="EMBL" id="NHRJ02000022">
    <property type="protein sequence ID" value="PZE19058.1"/>
    <property type="molecule type" value="Genomic_DNA"/>
</dbReference>
<accession>A0A2W1NW47</accession>
<dbReference type="AlphaFoldDB" id="A0A2W1NW47"/>
<evidence type="ECO:0000313" key="3">
    <source>
        <dbReference type="Proteomes" id="UP000214746"/>
    </source>
</evidence>
<dbReference type="OrthoDB" id="2388036at2"/>
<keyword evidence="3" id="KW-1185">Reference proteome</keyword>
<dbReference type="GO" id="GO:0016020">
    <property type="term" value="C:membrane"/>
    <property type="evidence" value="ECO:0007669"/>
    <property type="project" value="InterPro"/>
</dbReference>
<gene>
    <name evidence="2" type="ORF">CBW46_020365</name>
</gene>
<protein>
    <recommendedName>
        <fullName evidence="1">Regulatory protein YycH-like domain-containing protein</fullName>
    </recommendedName>
</protein>
<dbReference type="Pfam" id="PF09648">
    <property type="entry name" value="YycI"/>
    <property type="match status" value="1"/>
</dbReference>
<evidence type="ECO:0000259" key="1">
    <source>
        <dbReference type="Pfam" id="PF09648"/>
    </source>
</evidence>
<dbReference type="Proteomes" id="UP000214746">
    <property type="component" value="Unassembled WGS sequence"/>
</dbReference>
<proteinExistence type="predicted"/>
<name>A0A2W1NW47_PAEXE</name>
<evidence type="ECO:0000313" key="2">
    <source>
        <dbReference type="EMBL" id="PZE19058.1"/>
    </source>
</evidence>
<organism evidence="2 3">
    <name type="scientific">Paenibacillus xerothermodurans</name>
    <dbReference type="NCBI Taxonomy" id="1977292"/>
    <lineage>
        <taxon>Bacteria</taxon>
        <taxon>Bacillati</taxon>
        <taxon>Bacillota</taxon>
        <taxon>Bacilli</taxon>
        <taxon>Bacillales</taxon>
        <taxon>Paenibacillaceae</taxon>
        <taxon>Paenibacillus</taxon>
    </lineage>
</organism>
<dbReference type="InterPro" id="IPR018604">
    <property type="entry name" value="YycI-like"/>
</dbReference>
<reference evidence="2" key="1">
    <citation type="submission" date="2018-06" db="EMBL/GenBank/DDBJ databases">
        <title>Paenibacillus xerothermodurans sp. nov. an extremely dry heat resistant spore forming bacterium isolated from the soil of Cape Canaveral, Florida.</title>
        <authorList>
            <person name="Seuylemezian A."/>
            <person name="Kaur N."/>
            <person name="Patil P."/>
            <person name="Patil P."/>
            <person name="Mayilraj S."/>
            <person name="Vaishampayan P."/>
        </authorList>
    </citation>
    <scope>NUCLEOTIDE SEQUENCE [LARGE SCALE GENOMIC DNA]</scope>
    <source>
        <strain evidence="2">ATCC 27380</strain>
    </source>
</reference>
<feature type="domain" description="Regulatory protein YycH-like" evidence="1">
    <location>
        <begin position="106"/>
        <end position="234"/>
    </location>
</feature>
<sequence length="247" mass="28138">MDWSRAKTILILSFLLLNLVLGYQLWTTRSGLLEFDANTASAAEEIQRLMKSKNIQVSAEMPKEVARLNEIEVRFDEQLKPDKEIPLKNPFKFSPLMSRGSTRNAAAKASIPNIDAYQYDPVLSANGVYVFHQLYRSLPMFEVRLELIEQNGMITAYRQGYVEVKSEGDQQDQKVISPYTVLRSLIENYFPSGTVVSSIELGYHGQVFDSQTMFMVPYWRVALGNGEDIYYVHALNGAVEPPQKVKR</sequence>
<comment type="caution">
    <text evidence="2">The sequence shown here is derived from an EMBL/GenBank/DDBJ whole genome shotgun (WGS) entry which is preliminary data.</text>
</comment>